<dbReference type="AlphaFoldDB" id="A0A939LWA4"/>
<accession>A0A939LWA4</accession>
<sequence>MAVNVIEIGPGTLTIGAPSALTDFSDQCVSAELIPSVDKEKPRRVLSGKNVPGARTESVKLQCEFLNDFGAQDSRSEWLWEHRGQEVPFNYVPNSSAGKAITGTLVVEPIAIGGKAGEKPEKQVEFDLVDPPVFEAV</sequence>
<comment type="caution">
    <text evidence="1">The sequence shown here is derived from an EMBL/GenBank/DDBJ whole genome shotgun (WGS) entry which is preliminary data.</text>
</comment>
<dbReference type="EMBL" id="JAGDYL010000020">
    <property type="protein sequence ID" value="MBO1805900.1"/>
    <property type="molecule type" value="Genomic_DNA"/>
</dbReference>
<reference evidence="1" key="1">
    <citation type="submission" date="2021-03" db="EMBL/GenBank/DDBJ databases">
        <title>Leucobacter chromiisoli sp. nov., isolated from chromium-containing soil of chemical plant.</title>
        <authorList>
            <person name="Xu Z."/>
        </authorList>
    </citation>
    <scope>NUCLEOTIDE SEQUENCE</scope>
    <source>
        <strain evidence="1">A2</strain>
    </source>
</reference>
<dbReference type="RefSeq" id="WP_208046372.1">
    <property type="nucleotide sequence ID" value="NZ_JAGDYL010000020.1"/>
</dbReference>
<proteinExistence type="predicted"/>
<evidence type="ECO:0000313" key="2">
    <source>
        <dbReference type="Proteomes" id="UP000664398"/>
    </source>
</evidence>
<dbReference type="Proteomes" id="UP000664398">
    <property type="component" value="Unassembled WGS sequence"/>
</dbReference>
<name>A0A939LWA4_9MICO</name>
<keyword evidence="2" id="KW-1185">Reference proteome</keyword>
<organism evidence="1 2">
    <name type="scientific">Leucobacter ruminantium</name>
    <dbReference type="NCBI Taxonomy" id="1289170"/>
    <lineage>
        <taxon>Bacteria</taxon>
        <taxon>Bacillati</taxon>
        <taxon>Actinomycetota</taxon>
        <taxon>Actinomycetes</taxon>
        <taxon>Micrococcales</taxon>
        <taxon>Microbacteriaceae</taxon>
        <taxon>Leucobacter</taxon>
    </lineage>
</organism>
<protein>
    <submittedName>
        <fullName evidence="1">Uncharacterized protein</fullName>
    </submittedName>
</protein>
<evidence type="ECO:0000313" key="1">
    <source>
        <dbReference type="EMBL" id="MBO1805900.1"/>
    </source>
</evidence>
<gene>
    <name evidence="1" type="ORF">J4H91_11320</name>
</gene>